<evidence type="ECO:0000256" key="4">
    <source>
        <dbReference type="ARBA" id="ARBA00022679"/>
    </source>
</evidence>
<dbReference type="InterPro" id="IPR044878">
    <property type="entry name" value="UbiA_sf"/>
</dbReference>
<feature type="transmembrane region" description="Helical" evidence="8">
    <location>
        <begin position="132"/>
        <end position="158"/>
    </location>
</feature>
<reference evidence="9 10" key="1">
    <citation type="journal article" date="2019" name="Nat. Ecol. Evol.">
        <title>Megaphylogeny resolves global patterns of mushroom evolution.</title>
        <authorList>
            <person name="Varga T."/>
            <person name="Krizsan K."/>
            <person name="Foldi C."/>
            <person name="Dima B."/>
            <person name="Sanchez-Garcia M."/>
            <person name="Sanchez-Ramirez S."/>
            <person name="Szollosi G.J."/>
            <person name="Szarkandi J.G."/>
            <person name="Papp V."/>
            <person name="Albert L."/>
            <person name="Andreopoulos W."/>
            <person name="Angelini C."/>
            <person name="Antonin V."/>
            <person name="Barry K.W."/>
            <person name="Bougher N.L."/>
            <person name="Buchanan P."/>
            <person name="Buyck B."/>
            <person name="Bense V."/>
            <person name="Catcheside P."/>
            <person name="Chovatia M."/>
            <person name="Cooper J."/>
            <person name="Damon W."/>
            <person name="Desjardin D."/>
            <person name="Finy P."/>
            <person name="Geml J."/>
            <person name="Haridas S."/>
            <person name="Hughes K."/>
            <person name="Justo A."/>
            <person name="Karasinski D."/>
            <person name="Kautmanova I."/>
            <person name="Kiss B."/>
            <person name="Kocsube S."/>
            <person name="Kotiranta H."/>
            <person name="LaButti K.M."/>
            <person name="Lechner B.E."/>
            <person name="Liimatainen K."/>
            <person name="Lipzen A."/>
            <person name="Lukacs Z."/>
            <person name="Mihaltcheva S."/>
            <person name="Morgado L.N."/>
            <person name="Niskanen T."/>
            <person name="Noordeloos M.E."/>
            <person name="Ohm R.A."/>
            <person name="Ortiz-Santana B."/>
            <person name="Ovrebo C."/>
            <person name="Racz N."/>
            <person name="Riley R."/>
            <person name="Savchenko A."/>
            <person name="Shiryaev A."/>
            <person name="Soop K."/>
            <person name="Spirin V."/>
            <person name="Szebenyi C."/>
            <person name="Tomsovsky M."/>
            <person name="Tulloss R.E."/>
            <person name="Uehling J."/>
            <person name="Grigoriev I.V."/>
            <person name="Vagvolgyi C."/>
            <person name="Papp T."/>
            <person name="Martin F.M."/>
            <person name="Miettinen O."/>
            <person name="Hibbett D.S."/>
            <person name="Nagy L.G."/>
        </authorList>
    </citation>
    <scope>NUCLEOTIDE SEQUENCE [LARGE SCALE GENOMIC DNA]</scope>
    <source>
        <strain evidence="9 10">CBS 166.37</strain>
    </source>
</reference>
<organism evidence="9 10">
    <name type="scientific">Crucibulum laeve</name>
    <dbReference type="NCBI Taxonomy" id="68775"/>
    <lineage>
        <taxon>Eukaryota</taxon>
        <taxon>Fungi</taxon>
        <taxon>Dikarya</taxon>
        <taxon>Basidiomycota</taxon>
        <taxon>Agaricomycotina</taxon>
        <taxon>Agaricomycetes</taxon>
        <taxon>Agaricomycetidae</taxon>
        <taxon>Agaricales</taxon>
        <taxon>Agaricineae</taxon>
        <taxon>Nidulariaceae</taxon>
        <taxon>Crucibulum</taxon>
    </lineage>
</organism>
<keyword evidence="10" id="KW-1185">Reference proteome</keyword>
<feature type="transmembrane region" description="Helical" evidence="8">
    <location>
        <begin position="170"/>
        <end position="190"/>
    </location>
</feature>
<evidence type="ECO:0000256" key="8">
    <source>
        <dbReference type="SAM" id="Phobius"/>
    </source>
</evidence>
<dbReference type="GO" id="GO:0005886">
    <property type="term" value="C:plasma membrane"/>
    <property type="evidence" value="ECO:0007669"/>
    <property type="project" value="TreeGrafter"/>
</dbReference>
<sequence>MSDDTKSASSRNPITCTGISTIFRLPSRGEIQACWELCRLHNNMGFWVIWAPTVWSISMVYHAQQEIKAITAIGRIAAYIPLCLGIKSLIMTIDDILDSDIDRLVIRTKLRPLPREAISIERAWLFFSLQTIFGLCLAFKFLSTAASLMISMTVWPLYIIYPTCKRWTSFAPVVLGVMFKVGVFMGWADLTIDGSISWNILTPVYLSACLWTITYETVYQHEDKLDDARIGINSLALLLGKYTKVACSFTAIGFILLLSYGGALNDQGPIFFSTVLLAAIILIPKLLSTNLDHPFECQQFFLRSRSVGLVIVIGFVVDAVYHRVANGIPL</sequence>
<accession>A0A5C3M6B5</accession>
<evidence type="ECO:0000313" key="9">
    <source>
        <dbReference type="EMBL" id="TFK39398.1"/>
    </source>
</evidence>
<dbReference type="EMBL" id="ML213599">
    <property type="protein sequence ID" value="TFK39398.1"/>
    <property type="molecule type" value="Genomic_DNA"/>
</dbReference>
<feature type="transmembrane region" description="Helical" evidence="8">
    <location>
        <begin position="45"/>
        <end position="64"/>
    </location>
</feature>
<gene>
    <name evidence="9" type="ORF">BDQ12DRAFT_743533</name>
</gene>
<comment type="cofactor">
    <cofactor evidence="1">
        <name>Mg(2+)</name>
        <dbReference type="ChEBI" id="CHEBI:18420"/>
    </cofactor>
</comment>
<dbReference type="InterPro" id="IPR039653">
    <property type="entry name" value="Prenyltransferase"/>
</dbReference>
<dbReference type="AlphaFoldDB" id="A0A5C3M6B5"/>
<feature type="transmembrane region" description="Helical" evidence="8">
    <location>
        <begin position="270"/>
        <end position="288"/>
    </location>
</feature>
<evidence type="ECO:0000256" key="5">
    <source>
        <dbReference type="ARBA" id="ARBA00022692"/>
    </source>
</evidence>
<dbReference type="Pfam" id="PF01040">
    <property type="entry name" value="UbiA"/>
    <property type="match status" value="1"/>
</dbReference>
<dbReference type="Gene3D" id="1.20.120.1780">
    <property type="entry name" value="UbiA prenyltransferase"/>
    <property type="match status" value="1"/>
</dbReference>
<dbReference type="GO" id="GO:0016765">
    <property type="term" value="F:transferase activity, transferring alkyl or aryl (other than methyl) groups"/>
    <property type="evidence" value="ECO:0007669"/>
    <property type="project" value="InterPro"/>
</dbReference>
<feature type="transmembrane region" description="Helical" evidence="8">
    <location>
        <begin position="196"/>
        <end position="214"/>
    </location>
</feature>
<keyword evidence="4 9" id="KW-0808">Transferase</keyword>
<dbReference type="InterPro" id="IPR000537">
    <property type="entry name" value="UbiA_prenyltransferase"/>
</dbReference>
<dbReference type="PANTHER" id="PTHR11048">
    <property type="entry name" value="PRENYLTRANSFERASES"/>
    <property type="match status" value="1"/>
</dbReference>
<dbReference type="Gene3D" id="1.10.357.140">
    <property type="entry name" value="UbiA prenyltransferase"/>
    <property type="match status" value="1"/>
</dbReference>
<evidence type="ECO:0000256" key="3">
    <source>
        <dbReference type="ARBA" id="ARBA00005985"/>
    </source>
</evidence>
<keyword evidence="5 8" id="KW-0812">Transmembrane</keyword>
<feature type="transmembrane region" description="Helical" evidence="8">
    <location>
        <begin position="300"/>
        <end position="321"/>
    </location>
</feature>
<evidence type="ECO:0000256" key="2">
    <source>
        <dbReference type="ARBA" id="ARBA00004141"/>
    </source>
</evidence>
<comment type="similarity">
    <text evidence="3">Belongs to the UbiA prenyltransferase family.</text>
</comment>
<protein>
    <submittedName>
        <fullName evidence="9">UbiA prenyltransferase</fullName>
    </submittedName>
</protein>
<comment type="subcellular location">
    <subcellularLocation>
        <location evidence="2">Membrane</location>
        <topology evidence="2">Multi-pass membrane protein</topology>
    </subcellularLocation>
</comment>
<dbReference type="STRING" id="68775.A0A5C3M6B5"/>
<dbReference type="CDD" id="cd13959">
    <property type="entry name" value="PT_UbiA_COQ2"/>
    <property type="match status" value="1"/>
</dbReference>
<dbReference type="PANTHER" id="PTHR11048:SF28">
    <property type="entry name" value="4-HYDROXYBENZOATE POLYPRENYLTRANSFERASE, MITOCHONDRIAL"/>
    <property type="match status" value="1"/>
</dbReference>
<keyword evidence="6 8" id="KW-1133">Transmembrane helix</keyword>
<keyword evidence="7 8" id="KW-0472">Membrane</keyword>
<dbReference type="Proteomes" id="UP000308652">
    <property type="component" value="Unassembled WGS sequence"/>
</dbReference>
<dbReference type="OrthoDB" id="18170at2759"/>
<evidence type="ECO:0000256" key="7">
    <source>
        <dbReference type="ARBA" id="ARBA00023136"/>
    </source>
</evidence>
<dbReference type="GO" id="GO:0006744">
    <property type="term" value="P:ubiquinone biosynthetic process"/>
    <property type="evidence" value="ECO:0007669"/>
    <property type="project" value="TreeGrafter"/>
</dbReference>
<feature type="transmembrane region" description="Helical" evidence="8">
    <location>
        <begin position="235"/>
        <end position="258"/>
    </location>
</feature>
<feature type="transmembrane region" description="Helical" evidence="8">
    <location>
        <begin position="76"/>
        <end position="93"/>
    </location>
</feature>
<evidence type="ECO:0000313" key="10">
    <source>
        <dbReference type="Proteomes" id="UP000308652"/>
    </source>
</evidence>
<evidence type="ECO:0000256" key="6">
    <source>
        <dbReference type="ARBA" id="ARBA00022989"/>
    </source>
</evidence>
<name>A0A5C3M6B5_9AGAR</name>
<proteinExistence type="inferred from homology"/>
<evidence type="ECO:0000256" key="1">
    <source>
        <dbReference type="ARBA" id="ARBA00001946"/>
    </source>
</evidence>
<dbReference type="FunFam" id="1.20.120.1780:FF:000001">
    <property type="entry name" value="4-hydroxybenzoate octaprenyltransferase"/>
    <property type="match status" value="1"/>
</dbReference>